<dbReference type="RefSeq" id="WP_310472290.1">
    <property type="nucleotide sequence ID" value="NZ_CP136522.1"/>
</dbReference>
<dbReference type="EMBL" id="CP136522">
    <property type="protein sequence ID" value="WOT04653.1"/>
    <property type="molecule type" value="Genomic_DNA"/>
</dbReference>
<evidence type="ECO:0000313" key="2">
    <source>
        <dbReference type="EMBL" id="WOT04653.1"/>
    </source>
</evidence>
<keyword evidence="1" id="KW-0732">Signal</keyword>
<accession>A0ABZ0JYH1</accession>
<name>A0ABZ0JYH1_9GAMM</name>
<evidence type="ECO:0000256" key="1">
    <source>
        <dbReference type="SAM" id="SignalP"/>
    </source>
</evidence>
<reference evidence="2 3" key="1">
    <citation type="submission" date="2023-10" db="EMBL/GenBank/DDBJ databases">
        <title>Complete genome sequence of Shewanella sp. DAU334.</title>
        <authorList>
            <person name="Lee Y.-S."/>
            <person name="Jeong H.-R."/>
            <person name="Hwang E.-J."/>
            <person name="Choi Y.-L."/>
            <person name="Kim G.-D."/>
        </authorList>
    </citation>
    <scope>NUCLEOTIDE SEQUENCE [LARGE SCALE GENOMIC DNA]</scope>
    <source>
        <strain evidence="2 3">DAU334</strain>
    </source>
</reference>
<keyword evidence="3" id="KW-1185">Reference proteome</keyword>
<evidence type="ECO:0000313" key="3">
    <source>
        <dbReference type="Proteomes" id="UP001529491"/>
    </source>
</evidence>
<feature type="chain" id="PRO_5045898691" evidence="1">
    <location>
        <begin position="29"/>
        <end position="98"/>
    </location>
</feature>
<protein>
    <submittedName>
        <fullName evidence="2">Uncharacterized protein</fullName>
    </submittedName>
</protein>
<feature type="signal peptide" evidence="1">
    <location>
        <begin position="1"/>
        <end position="28"/>
    </location>
</feature>
<sequence length="98" mass="10423">MLNSIVVKTLKASVITVALLGTSLTAQADTSLLSGVAQKLEHSISEQVQGMLAKAQTELSLSIQSQVSEMVFEFDESDAINTNTKVLTADKAKLSINQ</sequence>
<organism evidence="2 3">
    <name type="scientific">Shewanella youngdeokensis</name>
    <dbReference type="NCBI Taxonomy" id="2999068"/>
    <lineage>
        <taxon>Bacteria</taxon>
        <taxon>Pseudomonadati</taxon>
        <taxon>Pseudomonadota</taxon>
        <taxon>Gammaproteobacteria</taxon>
        <taxon>Alteromonadales</taxon>
        <taxon>Shewanellaceae</taxon>
        <taxon>Shewanella</taxon>
    </lineage>
</organism>
<dbReference type="Proteomes" id="UP001529491">
    <property type="component" value="Chromosome"/>
</dbReference>
<proteinExistence type="predicted"/>
<gene>
    <name evidence="2" type="ORF">RGE70_15230</name>
</gene>